<accession>A0ABQ5ACR6</accession>
<keyword evidence="1" id="KW-0472">Membrane</keyword>
<feature type="transmembrane region" description="Helical" evidence="1">
    <location>
        <begin position="98"/>
        <end position="118"/>
    </location>
</feature>
<keyword evidence="1" id="KW-0812">Transmembrane</keyword>
<keyword evidence="1" id="KW-1133">Transmembrane helix</keyword>
<gene>
    <name evidence="2" type="ORF">Tco_0820118</name>
</gene>
<proteinExistence type="predicted"/>
<evidence type="ECO:0000313" key="2">
    <source>
        <dbReference type="EMBL" id="GJS98948.1"/>
    </source>
</evidence>
<name>A0ABQ5ACR6_9ASTR</name>
<reference evidence="2" key="2">
    <citation type="submission" date="2022-01" db="EMBL/GenBank/DDBJ databases">
        <authorList>
            <person name="Yamashiro T."/>
            <person name="Shiraishi A."/>
            <person name="Satake H."/>
            <person name="Nakayama K."/>
        </authorList>
    </citation>
    <scope>NUCLEOTIDE SEQUENCE</scope>
</reference>
<organism evidence="2 3">
    <name type="scientific">Tanacetum coccineum</name>
    <dbReference type="NCBI Taxonomy" id="301880"/>
    <lineage>
        <taxon>Eukaryota</taxon>
        <taxon>Viridiplantae</taxon>
        <taxon>Streptophyta</taxon>
        <taxon>Embryophyta</taxon>
        <taxon>Tracheophyta</taxon>
        <taxon>Spermatophyta</taxon>
        <taxon>Magnoliopsida</taxon>
        <taxon>eudicotyledons</taxon>
        <taxon>Gunneridae</taxon>
        <taxon>Pentapetalae</taxon>
        <taxon>asterids</taxon>
        <taxon>campanulids</taxon>
        <taxon>Asterales</taxon>
        <taxon>Asteraceae</taxon>
        <taxon>Asteroideae</taxon>
        <taxon>Anthemideae</taxon>
        <taxon>Anthemidinae</taxon>
        <taxon>Tanacetum</taxon>
    </lineage>
</organism>
<evidence type="ECO:0000256" key="1">
    <source>
        <dbReference type="SAM" id="Phobius"/>
    </source>
</evidence>
<protein>
    <submittedName>
        <fullName evidence="2">Uncharacterized protein</fullName>
    </submittedName>
</protein>
<reference evidence="2" key="1">
    <citation type="journal article" date="2022" name="Int. J. Mol. Sci.">
        <title>Draft Genome of Tanacetum Coccineum: Genomic Comparison of Closely Related Tanacetum-Family Plants.</title>
        <authorList>
            <person name="Yamashiro T."/>
            <person name="Shiraishi A."/>
            <person name="Nakayama K."/>
            <person name="Satake H."/>
        </authorList>
    </citation>
    <scope>NUCLEOTIDE SEQUENCE</scope>
</reference>
<dbReference type="Proteomes" id="UP001151760">
    <property type="component" value="Unassembled WGS sequence"/>
</dbReference>
<keyword evidence="3" id="KW-1185">Reference proteome</keyword>
<dbReference type="EMBL" id="BQNB010012082">
    <property type="protein sequence ID" value="GJS98948.1"/>
    <property type="molecule type" value="Genomic_DNA"/>
</dbReference>
<sequence length="178" mass="19130">MIVAEQRFKDHKYSDISIHQRVKVLSRLQRSVEVKAKQEKGMFEYSTDLNTNQDEDTSCAWKKIENLKLSKPSTASGDKSLSAAAKAKQRDSKQKQSAALVIGIGIDIRIGIGIGIGIGMSMGIDIGIGIGIGCGCVWSLASSYTSALPIVDVFGFGSGLYAPVWIRIETSSSTESAL</sequence>
<evidence type="ECO:0000313" key="3">
    <source>
        <dbReference type="Proteomes" id="UP001151760"/>
    </source>
</evidence>
<comment type="caution">
    <text evidence="2">The sequence shown here is derived from an EMBL/GenBank/DDBJ whole genome shotgun (WGS) entry which is preliminary data.</text>
</comment>